<gene>
    <name evidence="1" type="ORF">PCON_08159</name>
</gene>
<name>U4L1T2_PYROM</name>
<organism evidence="1 2">
    <name type="scientific">Pyronema omphalodes (strain CBS 100304)</name>
    <name type="common">Pyronema confluens</name>
    <dbReference type="NCBI Taxonomy" id="1076935"/>
    <lineage>
        <taxon>Eukaryota</taxon>
        <taxon>Fungi</taxon>
        <taxon>Dikarya</taxon>
        <taxon>Ascomycota</taxon>
        <taxon>Pezizomycotina</taxon>
        <taxon>Pezizomycetes</taxon>
        <taxon>Pezizales</taxon>
        <taxon>Pyronemataceae</taxon>
        <taxon>Pyronema</taxon>
    </lineage>
</organism>
<keyword evidence="2" id="KW-1185">Reference proteome</keyword>
<evidence type="ECO:0000313" key="1">
    <source>
        <dbReference type="EMBL" id="CCX08566.1"/>
    </source>
</evidence>
<sequence>MQRRFHRPNIPFLIHRVTLTLKLSRTRYYTLHRHPIFHPNRKPYYPSTYCISYYCSTSA</sequence>
<evidence type="ECO:0000313" key="2">
    <source>
        <dbReference type="Proteomes" id="UP000018144"/>
    </source>
</evidence>
<proteinExistence type="predicted"/>
<accession>U4L1T2</accession>
<dbReference type="Proteomes" id="UP000018144">
    <property type="component" value="Unassembled WGS sequence"/>
</dbReference>
<dbReference type="AlphaFoldDB" id="U4L1T2"/>
<reference evidence="1 2" key="1">
    <citation type="journal article" date="2013" name="PLoS Genet.">
        <title>The genome and development-dependent transcriptomes of Pyronema confluens: a window into fungal evolution.</title>
        <authorList>
            <person name="Traeger S."/>
            <person name="Altegoer F."/>
            <person name="Freitag M."/>
            <person name="Gabaldon T."/>
            <person name="Kempken F."/>
            <person name="Kumar A."/>
            <person name="Marcet-Houben M."/>
            <person name="Poggeler S."/>
            <person name="Stajich J.E."/>
            <person name="Nowrousian M."/>
        </authorList>
    </citation>
    <scope>NUCLEOTIDE SEQUENCE [LARGE SCALE GENOMIC DNA]</scope>
    <source>
        <strain evidence="2">CBS 100304</strain>
        <tissue evidence="1">Vegetative mycelium</tissue>
    </source>
</reference>
<dbReference type="EMBL" id="HF935420">
    <property type="protein sequence ID" value="CCX08566.1"/>
    <property type="molecule type" value="Genomic_DNA"/>
</dbReference>
<protein>
    <submittedName>
        <fullName evidence="1">Uncharacterized protein</fullName>
    </submittedName>
</protein>